<accession>A0A3B0C465</accession>
<sequence length="110" mass="12554">MATVYVVAGLMHFIKPGMYKQILPAYLPGHKILVTLSGLAEIILGVALCFAATKDLAIYGIIGMLTFFLPVHFHMLFNEKASMGLPRWMLIWRIPLQFALMYWAYLYLPF</sequence>
<reference evidence="2 3" key="1">
    <citation type="submission" date="2018-10" db="EMBL/GenBank/DDBJ databases">
        <title>Ulvibacterium marinum gen. nov., sp. nov., a novel marine bacterium of the family Flavobacteriaceae, isolated from a culture of the green alga Ulva prolifera.</title>
        <authorList>
            <person name="Zhang Z."/>
        </authorList>
    </citation>
    <scope>NUCLEOTIDE SEQUENCE [LARGE SCALE GENOMIC DNA]</scope>
    <source>
        <strain evidence="2 3">CCMM003</strain>
    </source>
</reference>
<dbReference type="Proteomes" id="UP000276603">
    <property type="component" value="Unassembled WGS sequence"/>
</dbReference>
<evidence type="ECO:0000313" key="3">
    <source>
        <dbReference type="Proteomes" id="UP000276603"/>
    </source>
</evidence>
<comment type="caution">
    <text evidence="2">The sequence shown here is derived from an EMBL/GenBank/DDBJ whole genome shotgun (WGS) entry which is preliminary data.</text>
</comment>
<evidence type="ECO:0000313" key="2">
    <source>
        <dbReference type="EMBL" id="RKN78126.1"/>
    </source>
</evidence>
<dbReference type="PANTHER" id="PTHR36974:SF1">
    <property type="entry name" value="DOXX FAMILY MEMBRANE PROTEIN"/>
    <property type="match status" value="1"/>
</dbReference>
<feature type="transmembrane region" description="Helical" evidence="1">
    <location>
        <begin position="89"/>
        <end position="108"/>
    </location>
</feature>
<keyword evidence="1" id="KW-0472">Membrane</keyword>
<evidence type="ECO:0008006" key="4">
    <source>
        <dbReference type="Google" id="ProtNLM"/>
    </source>
</evidence>
<organism evidence="2 3">
    <name type="scientific">Ulvibacterium marinum</name>
    <dbReference type="NCBI Taxonomy" id="2419782"/>
    <lineage>
        <taxon>Bacteria</taxon>
        <taxon>Pseudomonadati</taxon>
        <taxon>Bacteroidota</taxon>
        <taxon>Flavobacteriia</taxon>
        <taxon>Flavobacteriales</taxon>
        <taxon>Flavobacteriaceae</taxon>
        <taxon>Ulvibacterium</taxon>
    </lineage>
</organism>
<dbReference type="PANTHER" id="PTHR36974">
    <property type="entry name" value="MEMBRANE PROTEIN-RELATED"/>
    <property type="match status" value="1"/>
</dbReference>
<keyword evidence="1" id="KW-0812">Transmembrane</keyword>
<keyword evidence="1" id="KW-1133">Transmembrane helix</keyword>
<proteinExistence type="predicted"/>
<name>A0A3B0C465_9FLAO</name>
<dbReference type="EMBL" id="RBCJ01000005">
    <property type="protein sequence ID" value="RKN78126.1"/>
    <property type="molecule type" value="Genomic_DNA"/>
</dbReference>
<feature type="transmembrane region" description="Helical" evidence="1">
    <location>
        <begin position="32"/>
        <end position="51"/>
    </location>
</feature>
<evidence type="ECO:0000256" key="1">
    <source>
        <dbReference type="SAM" id="Phobius"/>
    </source>
</evidence>
<gene>
    <name evidence="2" type="ORF">D7Z94_23250</name>
</gene>
<dbReference type="AlphaFoldDB" id="A0A3B0C465"/>
<dbReference type="OrthoDB" id="327939at2"/>
<protein>
    <recommendedName>
        <fullName evidence="4">DoxX family protein</fullName>
    </recommendedName>
</protein>
<feature type="transmembrane region" description="Helical" evidence="1">
    <location>
        <begin position="58"/>
        <end position="77"/>
    </location>
</feature>
<keyword evidence="3" id="KW-1185">Reference proteome</keyword>